<evidence type="ECO:0000313" key="6">
    <source>
        <dbReference type="EMBL" id="EOA34434.1"/>
    </source>
</evidence>
<dbReference type="FunFam" id="1.20.140.40:FF:000008">
    <property type="entry name" value="Invertase/pectin methylesterase inhibitor family protein"/>
    <property type="match status" value="1"/>
</dbReference>
<dbReference type="AlphaFoldDB" id="R0HX63"/>
<dbReference type="EMBL" id="KB870806">
    <property type="protein sequence ID" value="EOA34434.1"/>
    <property type="molecule type" value="Genomic_DNA"/>
</dbReference>
<accession>R0HX63</accession>
<dbReference type="InterPro" id="IPR006501">
    <property type="entry name" value="Pectinesterase_inhib_dom"/>
</dbReference>
<dbReference type="InterPro" id="IPR052421">
    <property type="entry name" value="PCW_Enzyme_Inhibitor"/>
</dbReference>
<reference evidence="7" key="1">
    <citation type="journal article" date="2013" name="Nat. Genet.">
        <title>The Capsella rubella genome and the genomic consequences of rapid mating system evolution.</title>
        <authorList>
            <person name="Slotte T."/>
            <person name="Hazzouri K.M."/>
            <person name="Agren J.A."/>
            <person name="Koenig D."/>
            <person name="Maumus F."/>
            <person name="Guo Y.L."/>
            <person name="Steige K."/>
            <person name="Platts A.E."/>
            <person name="Escobar J.S."/>
            <person name="Newman L.K."/>
            <person name="Wang W."/>
            <person name="Mandakova T."/>
            <person name="Vello E."/>
            <person name="Smith L.M."/>
            <person name="Henz S.R."/>
            <person name="Steffen J."/>
            <person name="Takuno S."/>
            <person name="Brandvain Y."/>
            <person name="Coop G."/>
            <person name="Andolfatto P."/>
            <person name="Hu T.T."/>
            <person name="Blanchette M."/>
            <person name="Clark R.M."/>
            <person name="Quesneville H."/>
            <person name="Nordborg M."/>
            <person name="Gaut B.S."/>
            <person name="Lysak M.A."/>
            <person name="Jenkins J."/>
            <person name="Grimwood J."/>
            <person name="Chapman J."/>
            <person name="Prochnik S."/>
            <person name="Shu S."/>
            <person name="Rokhsar D."/>
            <person name="Schmutz J."/>
            <person name="Weigel D."/>
            <person name="Wright S.I."/>
        </authorList>
    </citation>
    <scope>NUCLEOTIDE SEQUENCE [LARGE SCALE GENOMIC DNA]</scope>
    <source>
        <strain evidence="7">cv. Monte Gargano</strain>
    </source>
</reference>
<dbReference type="OrthoDB" id="1042963at2759"/>
<comment type="similarity">
    <text evidence="3">Belongs to the PMEI family.</text>
</comment>
<dbReference type="Proteomes" id="UP000029121">
    <property type="component" value="Unassembled WGS sequence"/>
</dbReference>
<evidence type="ECO:0000256" key="1">
    <source>
        <dbReference type="ARBA" id="ARBA00022729"/>
    </source>
</evidence>
<dbReference type="PANTHER" id="PTHR36710:SF4">
    <property type="entry name" value="PLANT INVERTASE_PECTIN METHYLESTERASE INHIBITOR SUPERFAMILY PROTEIN"/>
    <property type="match status" value="1"/>
</dbReference>
<dbReference type="InterPro" id="IPR034086">
    <property type="entry name" value="PMEI_plant"/>
</dbReference>
<keyword evidence="2" id="KW-1015">Disulfide bond</keyword>
<evidence type="ECO:0000259" key="5">
    <source>
        <dbReference type="SMART" id="SM00856"/>
    </source>
</evidence>
<dbReference type="Gene3D" id="1.20.140.40">
    <property type="entry name" value="Invertase/pectin methylesterase inhibitor family protein"/>
    <property type="match status" value="1"/>
</dbReference>
<dbReference type="Pfam" id="PF04043">
    <property type="entry name" value="PMEI"/>
    <property type="match status" value="1"/>
</dbReference>
<keyword evidence="7" id="KW-1185">Reference proteome</keyword>
<dbReference type="GO" id="GO:0046910">
    <property type="term" value="F:pectinesterase inhibitor activity"/>
    <property type="evidence" value="ECO:0007669"/>
    <property type="project" value="InterPro"/>
</dbReference>
<name>R0HX63_9BRAS</name>
<protein>
    <recommendedName>
        <fullName evidence="5">Pectinesterase inhibitor domain-containing protein</fullName>
    </recommendedName>
</protein>
<evidence type="ECO:0000313" key="7">
    <source>
        <dbReference type="Proteomes" id="UP000029121"/>
    </source>
</evidence>
<evidence type="ECO:0000256" key="4">
    <source>
        <dbReference type="SAM" id="SignalP"/>
    </source>
</evidence>
<feature type="domain" description="Pectinesterase inhibitor" evidence="5">
    <location>
        <begin position="35"/>
        <end position="179"/>
    </location>
</feature>
<keyword evidence="1 4" id="KW-0732">Signal</keyword>
<dbReference type="SMART" id="SM00856">
    <property type="entry name" value="PMEI"/>
    <property type="match status" value="1"/>
</dbReference>
<dbReference type="KEGG" id="crb:17896134"/>
<evidence type="ECO:0000256" key="2">
    <source>
        <dbReference type="ARBA" id="ARBA00023157"/>
    </source>
</evidence>
<feature type="signal peptide" evidence="4">
    <location>
        <begin position="1"/>
        <end position="28"/>
    </location>
</feature>
<dbReference type="InterPro" id="IPR035513">
    <property type="entry name" value="Invertase/methylesterase_inhib"/>
</dbReference>
<feature type="chain" id="PRO_5004342728" description="Pectinesterase inhibitor domain-containing protein" evidence="4">
    <location>
        <begin position="29"/>
        <end position="189"/>
    </location>
</feature>
<dbReference type="PANTHER" id="PTHR36710">
    <property type="entry name" value="PECTINESTERASE INHIBITOR-LIKE"/>
    <property type="match status" value="1"/>
</dbReference>
<dbReference type="SUPFAM" id="SSF101148">
    <property type="entry name" value="Plant invertase/pectin methylesterase inhibitor"/>
    <property type="match status" value="1"/>
</dbReference>
<dbReference type="NCBIfam" id="TIGR01614">
    <property type="entry name" value="PME_inhib"/>
    <property type="match status" value="1"/>
</dbReference>
<dbReference type="CDD" id="cd15797">
    <property type="entry name" value="PMEI"/>
    <property type="match status" value="1"/>
</dbReference>
<sequence>MAFPCVKRNVISFLLLLVLLSITPLSSSFSPSEKVTKELLNKICSTPPLYSHFCIRWLTSDPTTFTLDLNGLLGLVVQKMQMVGYKNLAAMKGLAKTNTDPKLTTPYWHCVIQYETAIYWIDIGFVSTRDYRETSQAAVKAFVSISLCESNLQGHENVPSDVTQRNVMFKRMCNIGRVFSNLLYEGKNK</sequence>
<organism evidence="6 7">
    <name type="scientific">Capsella rubella</name>
    <dbReference type="NCBI Taxonomy" id="81985"/>
    <lineage>
        <taxon>Eukaryota</taxon>
        <taxon>Viridiplantae</taxon>
        <taxon>Streptophyta</taxon>
        <taxon>Embryophyta</taxon>
        <taxon>Tracheophyta</taxon>
        <taxon>Spermatophyta</taxon>
        <taxon>Magnoliopsida</taxon>
        <taxon>eudicotyledons</taxon>
        <taxon>Gunneridae</taxon>
        <taxon>Pentapetalae</taxon>
        <taxon>rosids</taxon>
        <taxon>malvids</taxon>
        <taxon>Brassicales</taxon>
        <taxon>Brassicaceae</taxon>
        <taxon>Camelineae</taxon>
        <taxon>Capsella</taxon>
    </lineage>
</organism>
<gene>
    <name evidence="6" type="ORF">CARUB_v10021965mg</name>
</gene>
<evidence type="ECO:0000256" key="3">
    <source>
        <dbReference type="ARBA" id="ARBA00038471"/>
    </source>
</evidence>
<proteinExistence type="inferred from homology"/>